<proteinExistence type="predicted"/>
<evidence type="ECO:0000256" key="1">
    <source>
        <dbReference type="SAM" id="MobiDB-lite"/>
    </source>
</evidence>
<dbReference type="STRING" id="758847.LSS_20765"/>
<dbReference type="AlphaFoldDB" id="A0A097ERZ9"/>
<evidence type="ECO:0000313" key="3">
    <source>
        <dbReference type="Proteomes" id="UP000035800"/>
    </source>
</evidence>
<dbReference type="KEGG" id="lst:LSS_20765"/>
<dbReference type="EMBL" id="CP006694">
    <property type="protein sequence ID" value="AIT10710.1"/>
    <property type="molecule type" value="Genomic_DNA"/>
</dbReference>
<sequence>MESFTHYSLKNVFTFLLRMLDFSNQSLYSIGNLPMTLFKKIFVQLLIAAMTLTGFSGLIAEEPTTEAPSEQTESPKETKSEKKGKKSKKSKKSKKAKKSRKSKKEKAESKEEAPASESSAPAGEEQ</sequence>
<dbReference type="Proteomes" id="UP000035800">
    <property type="component" value="Chromosome I"/>
</dbReference>
<protein>
    <submittedName>
        <fullName evidence="2">Uncharacterized protein</fullName>
    </submittedName>
</protein>
<reference evidence="2 3" key="1">
    <citation type="journal article" date="2012" name="Gene">
        <title>Sequence of Leptospira santarosai serovar Shermani genome and prediction of virulence-associated genes.</title>
        <authorList>
            <person name="Chou L.F."/>
            <person name="Chen Y.T."/>
            <person name="Lu C.W."/>
            <person name="Ko Y.C."/>
            <person name="Tang C.Y."/>
            <person name="Pan M.J."/>
            <person name="Tian Y.C."/>
            <person name="Chiu C.H."/>
            <person name="Hung C.C."/>
            <person name="Yang C.W."/>
        </authorList>
    </citation>
    <scope>NUCLEOTIDE SEQUENCE [LARGE SCALE GENOMIC DNA]</scope>
    <source>
        <strain evidence="2">LT 821</strain>
    </source>
</reference>
<feature type="region of interest" description="Disordered" evidence="1">
    <location>
        <begin position="63"/>
        <end position="126"/>
    </location>
</feature>
<name>A0A097ERZ9_9LEPT</name>
<feature type="compositionally biased region" description="Basic residues" evidence="1">
    <location>
        <begin position="82"/>
        <end position="104"/>
    </location>
</feature>
<gene>
    <name evidence="2" type="ORF">LSS_20765</name>
</gene>
<organism evidence="2 3">
    <name type="scientific">Leptospira santarosai serovar Shermani str. LT 821</name>
    <dbReference type="NCBI Taxonomy" id="758847"/>
    <lineage>
        <taxon>Bacteria</taxon>
        <taxon>Pseudomonadati</taxon>
        <taxon>Spirochaetota</taxon>
        <taxon>Spirochaetia</taxon>
        <taxon>Leptospirales</taxon>
        <taxon>Leptospiraceae</taxon>
        <taxon>Leptospira</taxon>
    </lineage>
</organism>
<accession>A0A097ERZ9</accession>
<feature type="compositionally biased region" description="Low complexity" evidence="1">
    <location>
        <begin position="115"/>
        <end position="126"/>
    </location>
</feature>
<reference evidence="2 3" key="2">
    <citation type="journal article" date="2014" name="Emerg. Microbes Infect.">
        <title>Potential impact on kidney infection: a whole-genome analysis of Leptospira santarosai serovar Shermani.</title>
        <authorList>
            <person name="Chou L.F."/>
            <person name="Chen T.W."/>
            <person name="Ko Y.C."/>
            <person name="Pan M.J."/>
            <person name="Tian Y.C."/>
            <person name="Chiu C.H."/>
            <person name="Tang P."/>
            <person name="Hung C.C."/>
            <person name="Yang C.W."/>
        </authorList>
    </citation>
    <scope>NUCLEOTIDE SEQUENCE</scope>
    <source>
        <strain evidence="2 3">LT 821</strain>
    </source>
</reference>
<evidence type="ECO:0000313" key="2">
    <source>
        <dbReference type="EMBL" id="AIT10710.1"/>
    </source>
</evidence>